<reference evidence="4 5" key="1">
    <citation type="submission" date="2017-02" db="EMBL/GenBank/DDBJ databases">
        <authorList>
            <person name="Peterson S.W."/>
        </authorList>
    </citation>
    <scope>NUCLEOTIDE SEQUENCE [LARGE SCALE GENOMIC DNA]</scope>
    <source>
        <strain evidence="4 5">ATCC 27749</strain>
    </source>
</reference>
<evidence type="ECO:0000256" key="2">
    <source>
        <dbReference type="SAM" id="SignalP"/>
    </source>
</evidence>
<evidence type="ECO:0000313" key="5">
    <source>
        <dbReference type="Proteomes" id="UP000190286"/>
    </source>
</evidence>
<dbReference type="Proteomes" id="UP000190286">
    <property type="component" value="Unassembled WGS sequence"/>
</dbReference>
<dbReference type="EMBL" id="FUYF01000004">
    <property type="protein sequence ID" value="SKA81682.1"/>
    <property type="molecule type" value="Genomic_DNA"/>
</dbReference>
<keyword evidence="5" id="KW-1185">Reference proteome</keyword>
<feature type="chain" id="PRO_5038619095" evidence="2">
    <location>
        <begin position="28"/>
        <end position="154"/>
    </location>
</feature>
<dbReference type="NCBIfam" id="NF037970">
    <property type="entry name" value="vanZ_1"/>
    <property type="match status" value="1"/>
</dbReference>
<gene>
    <name evidence="4" type="ORF">SAMN02745178_01142</name>
</gene>
<keyword evidence="1" id="KW-1133">Transmembrane helix</keyword>
<dbReference type="RefSeq" id="WP_078784126.1">
    <property type="nucleotide sequence ID" value="NZ_FUYF01000004.1"/>
</dbReference>
<accession>A0A1T4WWC4</accession>
<dbReference type="InterPro" id="IPR006976">
    <property type="entry name" value="VanZ-like"/>
</dbReference>
<keyword evidence="1" id="KW-0472">Membrane</keyword>
<feature type="signal peptide" evidence="2">
    <location>
        <begin position="1"/>
        <end position="27"/>
    </location>
</feature>
<keyword evidence="2" id="KW-0732">Signal</keyword>
<keyword evidence="1" id="KW-0812">Transmembrane</keyword>
<feature type="transmembrane region" description="Helical" evidence="1">
    <location>
        <begin position="70"/>
        <end position="88"/>
    </location>
</feature>
<organism evidence="4 5">
    <name type="scientific">Gemmiger formicilis</name>
    <dbReference type="NCBI Taxonomy" id="745368"/>
    <lineage>
        <taxon>Bacteria</taxon>
        <taxon>Bacillati</taxon>
        <taxon>Bacillota</taxon>
        <taxon>Clostridia</taxon>
        <taxon>Eubacteriales</taxon>
        <taxon>Gemmiger</taxon>
    </lineage>
</organism>
<evidence type="ECO:0000259" key="3">
    <source>
        <dbReference type="Pfam" id="PF04892"/>
    </source>
</evidence>
<feature type="domain" description="VanZ-like" evidence="3">
    <location>
        <begin position="11"/>
        <end position="139"/>
    </location>
</feature>
<dbReference type="OrthoDB" id="291892at2"/>
<proteinExistence type="predicted"/>
<sequence>MKKYAKYPALAVTLAIMAVIFVLSSQPAELSTKVSRAVTETVQASRIKAITPLWFSTTNLNANVRKWAHIYIYCALGVSMAVTVQLWLHRVTLRQKALLASALCMLYAAGDELHQYFVPGRAAQLSDVAIDAMGFLPCVAAVYLVLWAVRRLRN</sequence>
<dbReference type="Pfam" id="PF04892">
    <property type="entry name" value="VanZ"/>
    <property type="match status" value="1"/>
</dbReference>
<feature type="transmembrane region" description="Helical" evidence="1">
    <location>
        <begin position="129"/>
        <end position="149"/>
    </location>
</feature>
<dbReference type="GeneID" id="93337619"/>
<dbReference type="AlphaFoldDB" id="A0A1T4WWC4"/>
<protein>
    <submittedName>
        <fullName evidence="4">VanZ like family protein</fullName>
    </submittedName>
</protein>
<dbReference type="STRING" id="745368.SAMN02745178_01142"/>
<evidence type="ECO:0000256" key="1">
    <source>
        <dbReference type="SAM" id="Phobius"/>
    </source>
</evidence>
<name>A0A1T4WWC4_9FIRM</name>
<evidence type="ECO:0000313" key="4">
    <source>
        <dbReference type="EMBL" id="SKA81682.1"/>
    </source>
</evidence>
<feature type="transmembrane region" description="Helical" evidence="1">
    <location>
        <begin position="97"/>
        <end position="117"/>
    </location>
</feature>